<accession>H0ESH6</accession>
<dbReference type="OrthoDB" id="5383526at2759"/>
<sequence length="137" mass="14592">MKFSQIIFGAVAANIATVSAVDVYFWVDSDTCHGGTYLKCGGLNPNTCCSVTSSYAGAYSGAVAVDHTTNHCFKALAGKRDFLSGDYRFDNKKRDSLDAPTTSDESKKECQSPDILGLADGTEFGLAGLDEETLIEL</sequence>
<gene>
    <name evidence="3" type="ORF">M7I_5664</name>
</gene>
<evidence type="ECO:0000256" key="2">
    <source>
        <dbReference type="SAM" id="SignalP"/>
    </source>
</evidence>
<name>H0ESH6_GLAL7</name>
<reference evidence="3 4" key="1">
    <citation type="journal article" date="2012" name="Eukaryot. Cell">
        <title>Genome sequence of the fungus Glarea lozoyensis: the first genome sequence of a species from the Helotiaceae family.</title>
        <authorList>
            <person name="Youssar L."/>
            <person name="Gruening B.A."/>
            <person name="Erxleben A."/>
            <person name="Guenther S."/>
            <person name="Huettel W."/>
        </authorList>
    </citation>
    <scope>NUCLEOTIDE SEQUENCE [LARGE SCALE GENOMIC DNA]</scope>
    <source>
        <strain evidence="4">ATCC 74030 / MF5533</strain>
    </source>
</reference>
<evidence type="ECO:0000313" key="4">
    <source>
        <dbReference type="Proteomes" id="UP000005446"/>
    </source>
</evidence>
<feature type="region of interest" description="Disordered" evidence="1">
    <location>
        <begin position="91"/>
        <end position="111"/>
    </location>
</feature>
<evidence type="ECO:0000313" key="3">
    <source>
        <dbReference type="EMBL" id="EHK98520.1"/>
    </source>
</evidence>
<dbReference type="InParanoid" id="H0ESH6"/>
<keyword evidence="2" id="KW-0732">Signal</keyword>
<dbReference type="EMBL" id="AGUE01000145">
    <property type="protein sequence ID" value="EHK98520.1"/>
    <property type="molecule type" value="Genomic_DNA"/>
</dbReference>
<evidence type="ECO:0000256" key="1">
    <source>
        <dbReference type="SAM" id="MobiDB-lite"/>
    </source>
</evidence>
<comment type="caution">
    <text evidence="3">The sequence shown here is derived from an EMBL/GenBank/DDBJ whole genome shotgun (WGS) entry which is preliminary data.</text>
</comment>
<organism evidence="3 4">
    <name type="scientific">Glarea lozoyensis (strain ATCC 74030 / MF5533)</name>
    <dbReference type="NCBI Taxonomy" id="1104152"/>
    <lineage>
        <taxon>Eukaryota</taxon>
        <taxon>Fungi</taxon>
        <taxon>Dikarya</taxon>
        <taxon>Ascomycota</taxon>
        <taxon>Pezizomycotina</taxon>
        <taxon>Leotiomycetes</taxon>
        <taxon>Helotiales</taxon>
        <taxon>Helotiaceae</taxon>
        <taxon>Glarea</taxon>
    </lineage>
</organism>
<dbReference type="Proteomes" id="UP000005446">
    <property type="component" value="Unassembled WGS sequence"/>
</dbReference>
<dbReference type="AlphaFoldDB" id="H0ESH6"/>
<keyword evidence="4" id="KW-1185">Reference proteome</keyword>
<protein>
    <submittedName>
        <fullName evidence="3">Uncharacterized protein</fullName>
    </submittedName>
</protein>
<feature type="chain" id="PRO_5003532119" evidence="2">
    <location>
        <begin position="21"/>
        <end position="137"/>
    </location>
</feature>
<feature type="signal peptide" evidence="2">
    <location>
        <begin position="1"/>
        <end position="20"/>
    </location>
</feature>
<proteinExistence type="predicted"/>
<dbReference type="HOGENOM" id="CLU_091421_1_1_1"/>